<feature type="non-terminal residue" evidence="1">
    <location>
        <position position="32"/>
    </location>
</feature>
<protein>
    <submittedName>
        <fullName evidence="1">Uncharacterized protein</fullName>
    </submittedName>
</protein>
<gene>
    <name evidence="1" type="ORF">FNK824_LOCUS40922</name>
</gene>
<accession>A0A820IEM5</accession>
<reference evidence="1" key="1">
    <citation type="submission" date="2021-02" db="EMBL/GenBank/DDBJ databases">
        <authorList>
            <person name="Nowell W R."/>
        </authorList>
    </citation>
    <scope>NUCLEOTIDE SEQUENCE</scope>
</reference>
<evidence type="ECO:0000313" key="1">
    <source>
        <dbReference type="EMBL" id="CAF4309000.1"/>
    </source>
</evidence>
<name>A0A820IEM5_9BILA</name>
<dbReference type="AlphaFoldDB" id="A0A820IEM5"/>
<dbReference type="EMBL" id="CAJOBE010035824">
    <property type="protein sequence ID" value="CAF4309000.1"/>
    <property type="molecule type" value="Genomic_DNA"/>
</dbReference>
<comment type="caution">
    <text evidence="1">The sequence shown here is derived from an EMBL/GenBank/DDBJ whole genome shotgun (WGS) entry which is preliminary data.</text>
</comment>
<evidence type="ECO:0000313" key="2">
    <source>
        <dbReference type="Proteomes" id="UP000663874"/>
    </source>
</evidence>
<organism evidence="1 2">
    <name type="scientific">Rotaria sordida</name>
    <dbReference type="NCBI Taxonomy" id="392033"/>
    <lineage>
        <taxon>Eukaryota</taxon>
        <taxon>Metazoa</taxon>
        <taxon>Spiralia</taxon>
        <taxon>Gnathifera</taxon>
        <taxon>Rotifera</taxon>
        <taxon>Eurotatoria</taxon>
        <taxon>Bdelloidea</taxon>
        <taxon>Philodinida</taxon>
        <taxon>Philodinidae</taxon>
        <taxon>Rotaria</taxon>
    </lineage>
</organism>
<sequence length="32" mass="3786">MLRPLECSSRKKYIVNYALNENLLDDTIKEES</sequence>
<proteinExistence type="predicted"/>
<dbReference type="Proteomes" id="UP000663874">
    <property type="component" value="Unassembled WGS sequence"/>
</dbReference>